<reference evidence="1 2" key="1">
    <citation type="submission" date="2014-04" db="EMBL/GenBank/DDBJ databases">
        <title>Characterization and application of a salt tolerant electro-active bacterium.</title>
        <authorList>
            <person name="Yang L."/>
            <person name="Wei S."/>
            <person name="Tay Q.X.M."/>
        </authorList>
    </citation>
    <scope>NUCLEOTIDE SEQUENCE [LARGE SCALE GENOMIC DNA]</scope>
    <source>
        <strain evidence="1 2">LY1</strain>
    </source>
</reference>
<comment type="caution">
    <text evidence="1">The sequence shown here is derived from an EMBL/GenBank/DDBJ whole genome shotgun (WGS) entry which is preliminary data.</text>
</comment>
<dbReference type="EMBL" id="JMIH01000022">
    <property type="protein sequence ID" value="KEO73345.1"/>
    <property type="molecule type" value="Genomic_DNA"/>
</dbReference>
<evidence type="ECO:0000313" key="2">
    <source>
        <dbReference type="Proteomes" id="UP000027821"/>
    </source>
</evidence>
<organism evidence="1 2">
    <name type="scientific">Anditalea andensis</name>
    <dbReference type="NCBI Taxonomy" id="1048983"/>
    <lineage>
        <taxon>Bacteria</taxon>
        <taxon>Pseudomonadati</taxon>
        <taxon>Bacteroidota</taxon>
        <taxon>Cytophagia</taxon>
        <taxon>Cytophagales</taxon>
        <taxon>Cytophagaceae</taxon>
        <taxon>Anditalea</taxon>
    </lineage>
</organism>
<dbReference type="AlphaFoldDB" id="A0A074KYN8"/>
<proteinExistence type="predicted"/>
<evidence type="ECO:0000313" key="1">
    <source>
        <dbReference type="EMBL" id="KEO73345.1"/>
    </source>
</evidence>
<sequence length="70" mass="8383">MCFITKNQRINTFIFNYDYKINHKNEKCNSLKNFMIKNQSSINQLVVFRLDAYDLFLLLIGSFKVVKWAV</sequence>
<name>A0A074KYN8_9BACT</name>
<accession>A0A074KYN8</accession>
<keyword evidence="2" id="KW-1185">Reference proteome</keyword>
<dbReference type="Proteomes" id="UP000027821">
    <property type="component" value="Unassembled WGS sequence"/>
</dbReference>
<gene>
    <name evidence="1" type="ORF">EL17_13445</name>
</gene>
<protein>
    <submittedName>
        <fullName evidence="1">Uncharacterized protein</fullName>
    </submittedName>
</protein>